<dbReference type="InterPro" id="IPR015943">
    <property type="entry name" value="WD40/YVTN_repeat-like_dom_sf"/>
</dbReference>
<evidence type="ECO:0000256" key="8">
    <source>
        <dbReference type="ARBA" id="ARBA00023212"/>
    </source>
</evidence>
<comment type="caution">
    <text evidence="13">The sequence shown here is derived from an EMBL/GenBank/DDBJ whole genome shotgun (WGS) entry which is preliminary data.</text>
</comment>
<dbReference type="InterPro" id="IPR051570">
    <property type="entry name" value="TBC1_cilium_biogenesis"/>
</dbReference>
<dbReference type="FunFam" id="1.10.472.80:FF:000022">
    <property type="entry name" value="TBC1 domain family, member 31"/>
    <property type="match status" value="1"/>
</dbReference>
<protein>
    <recommendedName>
        <fullName evidence="3">TBC1 domain family member 31</fullName>
    </recommendedName>
</protein>
<feature type="coiled-coil region" evidence="11">
    <location>
        <begin position="542"/>
        <end position="673"/>
    </location>
</feature>
<comment type="subcellular location">
    <subcellularLocation>
        <location evidence="1">Cell projection</location>
        <location evidence="1">Cilium</location>
    </subcellularLocation>
    <subcellularLocation>
        <location evidence="2">Cytoplasm</location>
        <location evidence="2">Cytoskeleton</location>
        <location evidence="2">Microtubule organizing center</location>
        <location evidence="2">Centrosome</location>
        <location evidence="2">Centriolar satellite</location>
    </subcellularLocation>
</comment>
<proteinExistence type="predicted"/>
<gene>
    <name evidence="13" type="ORF">ILUMI_19127</name>
</gene>
<keyword evidence="8" id="KW-0206">Cytoskeleton</keyword>
<evidence type="ECO:0000256" key="9">
    <source>
        <dbReference type="ARBA" id="ARBA00023273"/>
    </source>
</evidence>
<evidence type="ECO:0000256" key="11">
    <source>
        <dbReference type="SAM" id="Coils"/>
    </source>
</evidence>
<evidence type="ECO:0000259" key="12">
    <source>
        <dbReference type="PROSITE" id="PS50086"/>
    </source>
</evidence>
<keyword evidence="7 11" id="KW-0175">Coiled coil</keyword>
<evidence type="ECO:0000256" key="3">
    <source>
        <dbReference type="ARBA" id="ARBA00014199"/>
    </source>
</evidence>
<evidence type="ECO:0000313" key="14">
    <source>
        <dbReference type="Proteomes" id="UP000801492"/>
    </source>
</evidence>
<keyword evidence="6" id="KW-0677">Repeat</keyword>
<dbReference type="Gene3D" id="2.130.10.10">
    <property type="entry name" value="YVTN repeat-like/Quinoprotein amine dehydrogenase"/>
    <property type="match status" value="1"/>
</dbReference>
<sequence length="721" mass="84213">MESGEVTGELLSHKQAVTDVCFSHDYMCLTSSKYEAVLWDLRSNSKVQVLNIRPESQLKLILFMPITSDILACFDDDTIVIWKYHTFEMFKEISQVQANGRQIKSIAFTRNGRVMVFSGYFPYLTVFALDTWTETSTIDLPTCIQAVKRINFIPQLFDGGSNKILGILASNGMLYFYDVEKCDIVNKVVADEEIIRFDCSHDGQHIACTLKSGEVNIYKVEHYVPLQNNLETAKRRSKRGSSTSEVSARRRSTSLISLIQKQIKEVLDIDKLHAILSEFGRYPDLYRLKIWSHLLELPNNSQQYNVFINVSSQLSFEDLETTYPIESKTSLKNLKRLLSNLVTWSPFFAQVPYLPVFVFPFVKVFQNEPVLCFEAVCTIIANWCQHWFEYFPLPPINVLAMIENLLLEHDPELLNFFTNLNVTSKLYAWPLLESALSEVLTPADWCKLWDHVVSNEPSFLLMCVVAYSILHRQALSKMNESKEFELFYRNQNVIDIKRLIAKSYNLLNNTSTNNHPRQFLQSFTKIEPGSYPHFLGFPKVLIDFEYKEMDNLKKERLSMQKEQAEMLKQREMKHEQIDILQKQTEEKNRLKELEKVCKEKIHDERERVKEQRRRLVDLRKTLHQEETAILNKSREKIVEKNISERRRALEKILSQVEQSRAAEELEIIKAESDLVKHYSELLHHKIHLEEALNSEQPYPVPSAEHEVLKKQQRLLAEELEK</sequence>
<reference evidence="13" key="1">
    <citation type="submission" date="2019-08" db="EMBL/GenBank/DDBJ databases">
        <title>The genome of the North American firefly Photinus pyralis.</title>
        <authorList>
            <consortium name="Photinus pyralis genome working group"/>
            <person name="Fallon T.R."/>
            <person name="Sander Lower S.E."/>
            <person name="Weng J.-K."/>
        </authorList>
    </citation>
    <scope>NUCLEOTIDE SEQUENCE</scope>
    <source>
        <strain evidence="13">TRF0915ILg1</strain>
        <tissue evidence="13">Whole body</tissue>
    </source>
</reference>
<evidence type="ECO:0000256" key="2">
    <source>
        <dbReference type="ARBA" id="ARBA00004607"/>
    </source>
</evidence>
<evidence type="ECO:0000256" key="1">
    <source>
        <dbReference type="ARBA" id="ARBA00004138"/>
    </source>
</evidence>
<dbReference type="PROSITE" id="PS50086">
    <property type="entry name" value="TBC_RABGAP"/>
    <property type="match status" value="1"/>
</dbReference>
<dbReference type="SUPFAM" id="SSF50978">
    <property type="entry name" value="WD40 repeat-like"/>
    <property type="match status" value="1"/>
</dbReference>
<keyword evidence="4" id="KW-0963">Cytoplasm</keyword>
<dbReference type="SUPFAM" id="SSF47923">
    <property type="entry name" value="Ypt/Rab-GAP domain of gyp1p"/>
    <property type="match status" value="1"/>
</dbReference>
<accession>A0A8K0CJX4</accession>
<evidence type="ECO:0000256" key="10">
    <source>
        <dbReference type="ARBA" id="ARBA00034464"/>
    </source>
</evidence>
<dbReference type="GO" id="GO:0060090">
    <property type="term" value="F:molecular adaptor activity"/>
    <property type="evidence" value="ECO:0007669"/>
    <property type="project" value="UniProtKB-ARBA"/>
</dbReference>
<dbReference type="Proteomes" id="UP000801492">
    <property type="component" value="Unassembled WGS sequence"/>
</dbReference>
<feature type="non-terminal residue" evidence="13">
    <location>
        <position position="721"/>
    </location>
</feature>
<dbReference type="GO" id="GO:0060271">
    <property type="term" value="P:cilium assembly"/>
    <property type="evidence" value="ECO:0007669"/>
    <property type="project" value="UniProtKB-ARBA"/>
</dbReference>
<keyword evidence="5" id="KW-0853">WD repeat</keyword>
<dbReference type="GO" id="GO:0036064">
    <property type="term" value="C:ciliary basal body"/>
    <property type="evidence" value="ECO:0007669"/>
    <property type="project" value="TreeGrafter"/>
</dbReference>
<evidence type="ECO:0000256" key="5">
    <source>
        <dbReference type="ARBA" id="ARBA00022574"/>
    </source>
</evidence>
<dbReference type="Gene3D" id="1.10.472.80">
    <property type="entry name" value="Ypt/Rab-GAP domain of gyp1p, domain 3"/>
    <property type="match status" value="1"/>
</dbReference>
<evidence type="ECO:0000256" key="4">
    <source>
        <dbReference type="ARBA" id="ARBA00022490"/>
    </source>
</evidence>
<dbReference type="PANTHER" id="PTHR19853">
    <property type="entry name" value="WD REPEAT CONTAINING PROTEIN 3 WDR3"/>
    <property type="match status" value="1"/>
</dbReference>
<keyword evidence="9" id="KW-0966">Cell projection</keyword>
<dbReference type="InterPro" id="IPR000195">
    <property type="entry name" value="Rab-GAP-TBC_dom"/>
</dbReference>
<dbReference type="InterPro" id="IPR035969">
    <property type="entry name" value="Rab-GAP_TBC_sf"/>
</dbReference>
<dbReference type="AlphaFoldDB" id="A0A8K0CJX4"/>
<feature type="domain" description="Rab-GAP TBC" evidence="12">
    <location>
        <begin position="281"/>
        <end position="456"/>
    </location>
</feature>
<dbReference type="GO" id="GO:0034451">
    <property type="term" value="C:centriolar satellite"/>
    <property type="evidence" value="ECO:0007669"/>
    <property type="project" value="UniProtKB-SubCell"/>
</dbReference>
<dbReference type="OrthoDB" id="5578278at2759"/>
<dbReference type="InterPro" id="IPR036322">
    <property type="entry name" value="WD40_repeat_dom_sf"/>
</dbReference>
<dbReference type="EMBL" id="VTPC01085410">
    <property type="protein sequence ID" value="KAF2887046.1"/>
    <property type="molecule type" value="Genomic_DNA"/>
</dbReference>
<organism evidence="13 14">
    <name type="scientific">Ignelater luminosus</name>
    <name type="common">Cucubano</name>
    <name type="synonym">Pyrophorus luminosus</name>
    <dbReference type="NCBI Taxonomy" id="2038154"/>
    <lineage>
        <taxon>Eukaryota</taxon>
        <taxon>Metazoa</taxon>
        <taxon>Ecdysozoa</taxon>
        <taxon>Arthropoda</taxon>
        <taxon>Hexapoda</taxon>
        <taxon>Insecta</taxon>
        <taxon>Pterygota</taxon>
        <taxon>Neoptera</taxon>
        <taxon>Endopterygota</taxon>
        <taxon>Coleoptera</taxon>
        <taxon>Polyphaga</taxon>
        <taxon>Elateriformia</taxon>
        <taxon>Elateroidea</taxon>
        <taxon>Elateridae</taxon>
        <taxon>Agrypninae</taxon>
        <taxon>Pyrophorini</taxon>
        <taxon>Ignelater</taxon>
    </lineage>
</organism>
<comment type="function">
    <text evidence="10">Molecular adapter which is involved in cilium biogenesis. Part of a functional complex including OFD1 a centriolar protein involved in cilium assembly. Could regulate the cAMP-dependent phosphorylation of OFD1, and its subsequent ubiquitination by PJA2 which ultimately leads to its proteasomal degradation.</text>
</comment>
<keyword evidence="14" id="KW-1185">Reference proteome</keyword>
<dbReference type="PANTHER" id="PTHR19853:SF1">
    <property type="entry name" value="TBC1 DOMAIN FAMILY MEMBER 31"/>
    <property type="match status" value="1"/>
</dbReference>
<evidence type="ECO:0000256" key="6">
    <source>
        <dbReference type="ARBA" id="ARBA00022737"/>
    </source>
</evidence>
<name>A0A8K0CJX4_IGNLU</name>
<evidence type="ECO:0000313" key="13">
    <source>
        <dbReference type="EMBL" id="KAF2887046.1"/>
    </source>
</evidence>
<dbReference type="Pfam" id="PF00566">
    <property type="entry name" value="RabGAP-TBC"/>
    <property type="match status" value="1"/>
</dbReference>
<evidence type="ECO:0000256" key="7">
    <source>
        <dbReference type="ARBA" id="ARBA00023054"/>
    </source>
</evidence>